<reference evidence="2" key="2">
    <citation type="submission" date="2023-01" db="EMBL/GenBank/DDBJ databases">
        <authorList>
            <person name="Sun Q."/>
            <person name="Evtushenko L."/>
        </authorList>
    </citation>
    <scope>NUCLEOTIDE SEQUENCE</scope>
    <source>
        <strain evidence="2">VKM Ac-1958</strain>
    </source>
</reference>
<dbReference type="GO" id="GO:0000175">
    <property type="term" value="F:3'-5'-RNA exonuclease activity"/>
    <property type="evidence" value="ECO:0007669"/>
    <property type="project" value="TreeGrafter"/>
</dbReference>
<dbReference type="SUPFAM" id="SSF50249">
    <property type="entry name" value="Nucleic acid-binding proteins"/>
    <property type="match status" value="1"/>
</dbReference>
<reference evidence="2" key="1">
    <citation type="journal article" date="2014" name="Int. J. Syst. Evol. Microbiol.">
        <title>Complete genome sequence of Corynebacterium casei LMG S-19264T (=DSM 44701T), isolated from a smear-ripened cheese.</title>
        <authorList>
            <consortium name="US DOE Joint Genome Institute (JGI-PGF)"/>
            <person name="Walter F."/>
            <person name="Albersmeier A."/>
            <person name="Kalinowski J."/>
            <person name="Ruckert C."/>
        </authorList>
    </citation>
    <scope>NUCLEOTIDE SEQUENCE</scope>
    <source>
        <strain evidence="2">VKM Ac-1958</strain>
    </source>
</reference>
<dbReference type="GO" id="GO:0003723">
    <property type="term" value="F:RNA binding"/>
    <property type="evidence" value="ECO:0007669"/>
    <property type="project" value="InterPro"/>
</dbReference>
<dbReference type="Pfam" id="PF18614">
    <property type="entry name" value="RNase_II_C_S1"/>
    <property type="match status" value="1"/>
</dbReference>
<gene>
    <name evidence="2" type="ORF">GCM10017596_25060</name>
</gene>
<feature type="domain" description="RNB" evidence="1">
    <location>
        <begin position="51"/>
        <end position="367"/>
    </location>
</feature>
<sequence length="475" mass="50998">MPQRRSHVAPSAAQSELAAALVALREGLDAPTEFSPEALAEAETASAPMPDLDLREVPFVTLDPPGSRDLDQALHLERRGSGYLVRYAIADVPGFVRPGGAMDLAARERGQTLYAADGSIPLHPRALSEDRASLLAGVERPALVWTFDLDAAGTLERFRLERALVRSRAQLEYASAQASLDRGEDSPLALLPEIGRLRQEQEQQRGGASLNLPDEEVVQLEDGSYAIERRRPLPVEDWNAQLSLLTGMAAASLMIDARVGILRTMPQPDDRAFATFRHQTAALGRPWTSGTYGEYLHALDRTDPMTLPVLEAAASLFRGAGYVVFDGDVPAEQTQAAIAAPYAHATAPLRRLVDRWSLSICLAISTDSDIPQWARESLPELPGLMQASGQRASRLDNDTINRVEAALLTPLVGQTLPAAVVEMRGADRARIQIADPAVTATAPVRAGTKPGDTVHLVLTGAEIATGALEFTDAAA</sequence>
<dbReference type="SMART" id="SM00955">
    <property type="entry name" value="RNB"/>
    <property type="match status" value="1"/>
</dbReference>
<dbReference type="PANTHER" id="PTHR23355:SF42">
    <property type="entry name" value="RIBONUCLEASE II, CHLOROPLASTIC_MITOCHONDRIAL"/>
    <property type="match status" value="1"/>
</dbReference>
<dbReference type="InterPro" id="IPR040596">
    <property type="entry name" value="RNase_II_C_S1"/>
</dbReference>
<dbReference type="InterPro" id="IPR050180">
    <property type="entry name" value="RNR_Ribonuclease"/>
</dbReference>
<evidence type="ECO:0000313" key="3">
    <source>
        <dbReference type="Proteomes" id="UP001142325"/>
    </source>
</evidence>
<protein>
    <submittedName>
        <fullName evidence="2">Ribonuclease R</fullName>
    </submittedName>
</protein>
<dbReference type="EMBL" id="BSET01000002">
    <property type="protein sequence ID" value="GLK02791.1"/>
    <property type="molecule type" value="Genomic_DNA"/>
</dbReference>
<proteinExistence type="predicted"/>
<name>A0A9W6HVF9_9MICO</name>
<dbReference type="Proteomes" id="UP001142325">
    <property type="component" value="Unassembled WGS sequence"/>
</dbReference>
<evidence type="ECO:0000313" key="2">
    <source>
        <dbReference type="EMBL" id="GLK02791.1"/>
    </source>
</evidence>
<dbReference type="AlphaFoldDB" id="A0A9W6HVF9"/>
<organism evidence="2 3">
    <name type="scientific">Microbacterium keratanolyticum</name>
    <dbReference type="NCBI Taxonomy" id="67574"/>
    <lineage>
        <taxon>Bacteria</taxon>
        <taxon>Bacillati</taxon>
        <taxon>Actinomycetota</taxon>
        <taxon>Actinomycetes</taxon>
        <taxon>Micrococcales</taxon>
        <taxon>Microbacteriaceae</taxon>
        <taxon>Microbacterium</taxon>
    </lineage>
</organism>
<dbReference type="GO" id="GO:0006402">
    <property type="term" value="P:mRNA catabolic process"/>
    <property type="evidence" value="ECO:0007669"/>
    <property type="project" value="TreeGrafter"/>
</dbReference>
<dbReference type="InterPro" id="IPR001900">
    <property type="entry name" value="RNase_II/R"/>
</dbReference>
<dbReference type="InterPro" id="IPR012340">
    <property type="entry name" value="NA-bd_OB-fold"/>
</dbReference>
<accession>A0A9W6HVF9</accession>
<dbReference type="RefSeq" id="WP_204937626.1">
    <property type="nucleotide sequence ID" value="NZ_BAAAUM010000002.1"/>
</dbReference>
<comment type="caution">
    <text evidence="2">The sequence shown here is derived from an EMBL/GenBank/DDBJ whole genome shotgun (WGS) entry which is preliminary data.</text>
</comment>
<keyword evidence="3" id="KW-1185">Reference proteome</keyword>
<dbReference type="Pfam" id="PF00773">
    <property type="entry name" value="RNB"/>
    <property type="match status" value="1"/>
</dbReference>
<dbReference type="PANTHER" id="PTHR23355">
    <property type="entry name" value="RIBONUCLEASE"/>
    <property type="match status" value="1"/>
</dbReference>
<dbReference type="GO" id="GO:0000932">
    <property type="term" value="C:P-body"/>
    <property type="evidence" value="ECO:0007669"/>
    <property type="project" value="TreeGrafter"/>
</dbReference>
<evidence type="ECO:0000259" key="1">
    <source>
        <dbReference type="SMART" id="SM00955"/>
    </source>
</evidence>